<organism evidence="1 2">
    <name type="scientific">Ensete ventricosum</name>
    <name type="common">Abyssinian banana</name>
    <name type="synonym">Musa ensete</name>
    <dbReference type="NCBI Taxonomy" id="4639"/>
    <lineage>
        <taxon>Eukaryota</taxon>
        <taxon>Viridiplantae</taxon>
        <taxon>Streptophyta</taxon>
        <taxon>Embryophyta</taxon>
        <taxon>Tracheophyta</taxon>
        <taxon>Spermatophyta</taxon>
        <taxon>Magnoliopsida</taxon>
        <taxon>Liliopsida</taxon>
        <taxon>Zingiberales</taxon>
        <taxon>Musaceae</taxon>
        <taxon>Ensete</taxon>
    </lineage>
</organism>
<protein>
    <submittedName>
        <fullName evidence="1">Uncharacterized protein</fullName>
    </submittedName>
</protein>
<evidence type="ECO:0000313" key="2">
    <source>
        <dbReference type="Proteomes" id="UP000287651"/>
    </source>
</evidence>
<sequence>MGSCTSTILRKNTTIINFTQSRVSISFLCTISVTQNIGHSECISPREVV</sequence>
<evidence type="ECO:0000313" key="1">
    <source>
        <dbReference type="EMBL" id="RRT65717.1"/>
    </source>
</evidence>
<reference evidence="1 2" key="1">
    <citation type="journal article" date="2014" name="Agronomy (Basel)">
        <title>A Draft Genome Sequence for Ensete ventricosum, the Drought-Tolerant Tree Against Hunger.</title>
        <authorList>
            <person name="Harrison J."/>
            <person name="Moore K.A."/>
            <person name="Paszkiewicz K."/>
            <person name="Jones T."/>
            <person name="Grant M."/>
            <person name="Ambacheew D."/>
            <person name="Muzemil S."/>
            <person name="Studholme D.J."/>
        </authorList>
    </citation>
    <scope>NUCLEOTIDE SEQUENCE [LARGE SCALE GENOMIC DNA]</scope>
</reference>
<accession>A0A426ZP00</accession>
<comment type="caution">
    <text evidence="1">The sequence shown here is derived from an EMBL/GenBank/DDBJ whole genome shotgun (WGS) entry which is preliminary data.</text>
</comment>
<gene>
    <name evidence="1" type="ORF">B296_00000292</name>
</gene>
<dbReference type="Proteomes" id="UP000287651">
    <property type="component" value="Unassembled WGS sequence"/>
</dbReference>
<dbReference type="EMBL" id="AMZH03005717">
    <property type="protein sequence ID" value="RRT65717.1"/>
    <property type="molecule type" value="Genomic_DNA"/>
</dbReference>
<proteinExistence type="predicted"/>
<dbReference type="AlphaFoldDB" id="A0A426ZP00"/>
<name>A0A426ZP00_ENSVE</name>